<keyword evidence="1" id="KW-0732">Signal</keyword>
<gene>
    <name evidence="3" type="primary">LOC100367801</name>
</gene>
<organism evidence="2 3">
    <name type="scientific">Saccoglossus kowalevskii</name>
    <name type="common">Acorn worm</name>
    <dbReference type="NCBI Taxonomy" id="10224"/>
    <lineage>
        <taxon>Eukaryota</taxon>
        <taxon>Metazoa</taxon>
        <taxon>Hemichordata</taxon>
        <taxon>Enteropneusta</taxon>
        <taxon>Harrimaniidae</taxon>
        <taxon>Saccoglossus</taxon>
    </lineage>
</organism>
<feature type="chain" id="PRO_5046803428" evidence="1">
    <location>
        <begin position="21"/>
        <end position="157"/>
    </location>
</feature>
<dbReference type="RefSeq" id="XP_002730989.1">
    <property type="nucleotide sequence ID" value="XM_002730943.2"/>
</dbReference>
<evidence type="ECO:0000313" key="2">
    <source>
        <dbReference type="Proteomes" id="UP000694865"/>
    </source>
</evidence>
<protein>
    <submittedName>
        <fullName evidence="3">Uncharacterized protein LOC100367801</fullName>
    </submittedName>
</protein>
<keyword evidence="2" id="KW-1185">Reference proteome</keyword>
<dbReference type="GeneID" id="100367801"/>
<dbReference type="Proteomes" id="UP000694865">
    <property type="component" value="Unplaced"/>
</dbReference>
<evidence type="ECO:0000256" key="1">
    <source>
        <dbReference type="SAM" id="SignalP"/>
    </source>
</evidence>
<accession>A0ABM0GJ51</accession>
<reference evidence="3" key="1">
    <citation type="submission" date="2025-08" db="UniProtKB">
        <authorList>
            <consortium name="RefSeq"/>
        </authorList>
    </citation>
    <scope>IDENTIFICATION</scope>
    <source>
        <tissue evidence="3">Testes</tissue>
    </source>
</reference>
<proteinExistence type="predicted"/>
<name>A0ABM0GJ51_SACKO</name>
<sequence>MNILYFYAIGVLLVFWGINGEFEHPECVVIDSNSSVCLDIFFDYWDGFQSNGSTDYVNHQWIRYLGSVYDYNNEDYNRCYIRQEAADESRHWTRHGYSTCTSKDVKTFNKWWEKTCEDSCGLEDNCGRYSFYLGQHLWKNCTWNKIENKPDYDLYLP</sequence>
<feature type="signal peptide" evidence="1">
    <location>
        <begin position="1"/>
        <end position="20"/>
    </location>
</feature>
<evidence type="ECO:0000313" key="3">
    <source>
        <dbReference type="RefSeq" id="XP_002730989.1"/>
    </source>
</evidence>